<dbReference type="InterPro" id="IPR024267">
    <property type="entry name" value="DUF4878"/>
</dbReference>
<dbReference type="Gene3D" id="3.10.450.50">
    <property type="match status" value="1"/>
</dbReference>
<protein>
    <submittedName>
        <fullName evidence="2">DUF4878 domain-containing protein</fullName>
    </submittedName>
</protein>
<reference evidence="2 3" key="1">
    <citation type="submission" date="2024-03" db="EMBL/GenBank/DDBJ databases">
        <title>Chitinophaga caseinilytica sp. nov., a casein hydrolysing bacterium isolated from forest soil.</title>
        <authorList>
            <person name="Lee D.S."/>
            <person name="Han D.M."/>
            <person name="Baek J.H."/>
            <person name="Choi D.G."/>
            <person name="Jeon J.H."/>
            <person name="Jeon C.O."/>
        </authorList>
    </citation>
    <scope>NUCLEOTIDE SEQUENCE [LARGE SCALE GENOMIC DNA]</scope>
    <source>
        <strain evidence="2 3">KACC 19118</strain>
    </source>
</reference>
<organism evidence="2 3">
    <name type="scientific">Chitinophaga caseinilytica</name>
    <dbReference type="NCBI Taxonomy" id="2267521"/>
    <lineage>
        <taxon>Bacteria</taxon>
        <taxon>Pseudomonadati</taxon>
        <taxon>Bacteroidota</taxon>
        <taxon>Chitinophagia</taxon>
        <taxon>Chitinophagales</taxon>
        <taxon>Chitinophagaceae</taxon>
        <taxon>Chitinophaga</taxon>
    </lineage>
</organism>
<accession>A0ABZ2YWP0</accession>
<sequence length="155" mass="17415">MSYYRRFLYLMCASGLALSISSCKKKPEPQEVALEFMHAIQESNFERAKEYATKESQSVILLYSIFDGKRNENEREKIKNAKLKVVNHDEEGDKATVTILNSSVSSQETLHLVKEDGQWKISLTLESILPTSVPPGTMDMNSMSPVVPVDSALVK</sequence>
<dbReference type="EMBL" id="CP150096">
    <property type="protein sequence ID" value="WZN44286.1"/>
    <property type="molecule type" value="Genomic_DNA"/>
</dbReference>
<proteinExistence type="predicted"/>
<evidence type="ECO:0000313" key="2">
    <source>
        <dbReference type="EMBL" id="WZN44286.1"/>
    </source>
</evidence>
<dbReference type="RefSeq" id="WP_341839076.1">
    <property type="nucleotide sequence ID" value="NZ_CP149792.1"/>
</dbReference>
<feature type="domain" description="DUF4878" evidence="1">
    <location>
        <begin position="23"/>
        <end position="121"/>
    </location>
</feature>
<dbReference type="Pfam" id="PF12870">
    <property type="entry name" value="DUF4878"/>
    <property type="match status" value="1"/>
</dbReference>
<dbReference type="Proteomes" id="UP001449657">
    <property type="component" value="Chromosome"/>
</dbReference>
<gene>
    <name evidence="2" type="ORF">WJU22_15415</name>
</gene>
<dbReference type="PROSITE" id="PS51257">
    <property type="entry name" value="PROKAR_LIPOPROTEIN"/>
    <property type="match status" value="1"/>
</dbReference>
<evidence type="ECO:0000313" key="3">
    <source>
        <dbReference type="Proteomes" id="UP001449657"/>
    </source>
</evidence>
<name>A0ABZ2YWP0_9BACT</name>
<keyword evidence="3" id="KW-1185">Reference proteome</keyword>
<evidence type="ECO:0000259" key="1">
    <source>
        <dbReference type="Pfam" id="PF12870"/>
    </source>
</evidence>